<evidence type="ECO:0000313" key="1">
    <source>
        <dbReference type="EMBL" id="QHT04678.1"/>
    </source>
</evidence>
<sequence length="2045" mass="217998">MALPNVTKKNIKSRLLTSQEFEYIYVRSGIDTENIRIRGKMISGNVVAGENPVTQQVEIGNTLVNPFPTDDTLFFDARAVSNDPVNPIPNIGANDTFSFNYTAAQFDGVTDLVDGDIVLLNAQAAQYENGVWEVIMLDFATKLIRLQRVTELRQPNFMSVANIKVQVSDGTLYKNTTWYLVESPPVQIGFTSVTFRSLGSALEVEGDTAVNGNVTLGLASEPNQTVTVNATMDLNTQVTKDNSPKQPVRVASTGNIPLFNRPPRNLTDGIEVFQGDRVLLWQQDDPRENGIWVIPTNIFTASKPTGFVDVPWVRATDMDAVDDLTQGFYVPVNEGTLYEGKGFQSKNNEFKPVFADNYFLFELIPTSLNIDDGSFTVSRGKITLGKDGASSTNAEIVGAVQIFPPFPTVTARAATSADVAELQLMPAVYDPALTSPPVYNTGVTFLGFFGPYTLDGVQLQNGDTILVKNRGNSVVLPFDYTIWGSAVAYETGDIVLYTDGIYYQAQANNTGDIPPSVPASWSVYDTEPVIIGNASENGLYTVDTAGYWTKLSANQDQQIIVEEGSTNQNQTFNTNISSDGSQFNYQPAKDSLFVEGSVEVDGVISTDTLTNRTGNQLTIDSDVTILGNDDANDPALTVGKPSKESDLKIYGDIRAGTDPGLVKDPVVAASIPGDIPVGVELYGVTGITALDGVTLKHGMRVLVKDDPIPAKNGIWIVQETEKFGATGSSSGLWLRATDANQNSNSFGRDPDVLTIGQLTSSGTDVFFTGDDTSVLGATGDTSITGTIALSAALTQTGQTIFVATHATEPTLAGTYWTASNSGTWAGPLGGSPTPDITTTTADEEFITNPPRGQLNLENAYPQRGEIVHVKHHPEYTLNAMYYANEDNQAGFFGGATGTWARAPGSDVVYETTNADTAILAGLHNPVSTTGFVGTISLKDGDVSVGDVVFLRHPPLPELANKYYKVISTGRWVELNESDNPTPTITTQTEDLGVWDDSLNGIKHLLEVYLQDGDRVLVNHHPNAALNGIIYDVVAAGDWRVSKDPRVLEGMTTRVLSGTVNVGKNMRLFTEQDTAEQPVINLYQPGGDANASDVTDLLFAPIDEALYITGDTYLTGDSTLEGDVTIGTDKSPSTVTLGGTITAGYNYTVDVDFATFPGERVKFLNYIPTDYIQGTGPPDIYRPQGLTGAFGDYIGSKYYVANLNPDPTSGTGSYWDEDSYVFGTIDNSLSGTTIVGSTHLTATVGEFSSVDDYYNGWYMVMYQDSINGHEIRLVTDYAGATNTFTLEHTIGVVFTSGGYFTLYKTLGILNNDNAKTILLTSQEDPAENGIYAIAVDGTLVRTKLVKDSDGTMPSEVQYLDQNSGSTTSDDRMLNGTLVKVRSGGRAGHQYVLETTAGPDNVYLRHASGSEGQTGTSAIVTATASRPPTELNFLDQTGCAVDDACYRPAATFEGGVLVKGGLNVLGNTTYVQSINTTFYDNIIQLSTGVTGATGDGQSPLNYSGIEVDKSLDKFPVSGNPTIIFDRSKDLWLASEPGYVGDRESGTVDQFENLAPIVTREYDATEVAGGTMANLGAMLYDTATNRSYATQNFFEDSKGTGRVSFQKLTVIGDSGTAANTIAGTSTAINSTTNTIAGTSTSITSTTSTSISSGTTTITGSKTNLDSTQTDIDGSTINVGVGGSSTVTVAGTVTNLDAAQTDIDSATINVGVGGSSTITLAGTTTTVSATTLDINSTTIGVGESGSTTTLQGDVVFAAVTETPLDGELLFVDASDGNKIKKGSFGASTLGALTNVNAEADTVSATGTILSYDATSSSWRSLYTRPGVVYFKNYNHHGEFSTASLVNYGSGFQRYMHFTLHSSDATIPNRTFTESALAGWSDWCVPLGYSQQSTNTDAAGLELLGPAVQLRGTTDIDASIKDTVDANSTTVTDTSYNRYINLDRGIYMCTVQMYVSTPNSLESIYFAACHDDDGSDPEVLSPVIYGGDFGSGYGVLSGSCVLNLSKDGYRVYIVPGDSTWTPDAFNATNGQYDTRFLFGVTITSISTYIG</sequence>
<dbReference type="EMBL" id="MN739436">
    <property type="protein sequence ID" value="QHT04678.1"/>
    <property type="molecule type" value="Genomic_DNA"/>
</dbReference>
<protein>
    <submittedName>
        <fullName evidence="1">Uncharacterized protein</fullName>
    </submittedName>
</protein>
<proteinExistence type="predicted"/>
<organism evidence="1">
    <name type="scientific">viral metagenome</name>
    <dbReference type="NCBI Taxonomy" id="1070528"/>
    <lineage>
        <taxon>unclassified sequences</taxon>
        <taxon>metagenomes</taxon>
        <taxon>organismal metagenomes</taxon>
    </lineage>
</organism>
<reference evidence="1" key="1">
    <citation type="journal article" date="2020" name="Nature">
        <title>Giant virus diversity and host interactions through global metagenomics.</title>
        <authorList>
            <person name="Schulz F."/>
            <person name="Roux S."/>
            <person name="Paez-Espino D."/>
            <person name="Jungbluth S."/>
            <person name="Walsh D.A."/>
            <person name="Denef V.J."/>
            <person name="McMahon K.D."/>
            <person name="Konstantinidis K.T."/>
            <person name="Eloe-Fadrosh E.A."/>
            <person name="Kyrpides N.C."/>
            <person name="Woyke T."/>
        </authorList>
    </citation>
    <scope>NUCLEOTIDE SEQUENCE</scope>
    <source>
        <strain evidence="1">GVMAG-M-3300021343-4</strain>
    </source>
</reference>
<accession>A0A6C0CJA5</accession>
<name>A0A6C0CJA5_9ZZZZ</name>